<dbReference type="Ensembl" id="ENSMMMT00000024723.1">
    <property type="protein sequence ID" value="ENSMMMP00000021794.1"/>
    <property type="gene ID" value="ENSMMMG00000019139.1"/>
</dbReference>
<sequence>MFCRLGSPRLSAFTGQGLVLRCDMADGVHGGARESSNWAQAKESGSSDHSFLPKEGTLSPKPSHPSRGAPLMKSPHPTPWLFTGPTRLWTTDRDGEVLLRLSEHGPGHETPMTTRELFQESVQRFGSYPALSWKDDEKWETLNFSQDYQGCRKAARALIKLGLQQFHGVGILGFNSVEWFIAALGAVLAGGLCVGIYATNSADACQYVISHAKVNILLVENDQQLQKILSVNKLATLKAIIQYKPPLKERSNNLYSWHDFMELGNSIPDTQLDQIIKTQKAHQCAVIIYTSGTVGLPKGVMLSHDNVSAKPLAHQEVVVSYLPLSHIAAQMMDMWVPIKIGAVIYFAESDALKGTLVHTLKEIKPTIFLGVPRIWEKMHDTIKENLAKASSLRKKAFTWAKDTGLKVNTKRMLGRWCTAGSAAPWASSTATPLTESTSEFFLSLDIPIGEIYGLSESSGPHSISTHSDYRILSCGKIVSGCENMLVQQNKDGTGEVCMWGRHIFMGYLDREDTTLETIDEDGWLHSGDLGRMDNQGFLFITGRIKELLITAGGENVAPVPIENLVREKIPIISNAMLVGDRAKFLSILLTLKVRWAPAVSGAPLNKLSLEAINFCRSLGSQADTVTEIVRQQDPLIYEAIQQGIDAVNLEATSEAQRIHKWVILEKDFSIQGGELGPTTKMKRPFIAQKYKTQIENFYQ</sequence>
<keyword evidence="2" id="KW-0436">Ligase</keyword>
<evidence type="ECO:0000256" key="1">
    <source>
        <dbReference type="ARBA" id="ARBA00022490"/>
    </source>
</evidence>
<dbReference type="InterPro" id="IPR000873">
    <property type="entry name" value="AMP-dep_synth/lig_dom"/>
</dbReference>
<evidence type="ECO:0000256" key="4">
    <source>
        <dbReference type="ARBA" id="ARBA00022832"/>
    </source>
</evidence>
<evidence type="ECO:0000259" key="9">
    <source>
        <dbReference type="Pfam" id="PF00501"/>
    </source>
</evidence>
<dbReference type="GO" id="GO:0005524">
    <property type="term" value="F:ATP binding"/>
    <property type="evidence" value="ECO:0007669"/>
    <property type="project" value="UniProtKB-KW"/>
</dbReference>
<dbReference type="GO" id="GO:0047676">
    <property type="term" value="F:arachidonate-CoA ligase activity"/>
    <property type="evidence" value="ECO:0007669"/>
    <property type="project" value="Ensembl"/>
</dbReference>
<dbReference type="AlphaFoldDB" id="A0A8C6A0M3"/>
<dbReference type="EC" id="6.2.1.3" evidence="7"/>
<keyword evidence="4" id="KW-0443">Lipid metabolism</keyword>
<organism evidence="10 11">
    <name type="scientific">Marmota marmota marmota</name>
    <name type="common">Alpine marmot</name>
    <dbReference type="NCBI Taxonomy" id="9994"/>
    <lineage>
        <taxon>Eukaryota</taxon>
        <taxon>Metazoa</taxon>
        <taxon>Chordata</taxon>
        <taxon>Craniata</taxon>
        <taxon>Vertebrata</taxon>
        <taxon>Euteleostomi</taxon>
        <taxon>Mammalia</taxon>
        <taxon>Eutheria</taxon>
        <taxon>Euarchontoglires</taxon>
        <taxon>Glires</taxon>
        <taxon>Rodentia</taxon>
        <taxon>Sciuromorpha</taxon>
        <taxon>Sciuridae</taxon>
        <taxon>Xerinae</taxon>
        <taxon>Marmotini</taxon>
        <taxon>Marmota</taxon>
    </lineage>
</organism>
<dbReference type="SUPFAM" id="SSF56801">
    <property type="entry name" value="Acetyl-CoA synthetase-like"/>
    <property type="match status" value="1"/>
</dbReference>
<keyword evidence="4" id="KW-0276">Fatty acid metabolism</keyword>
<evidence type="ECO:0000256" key="5">
    <source>
        <dbReference type="ARBA" id="ARBA00022840"/>
    </source>
</evidence>
<dbReference type="GO" id="GO:0016020">
    <property type="term" value="C:membrane"/>
    <property type="evidence" value="ECO:0007669"/>
    <property type="project" value="TreeGrafter"/>
</dbReference>
<dbReference type="GO" id="GO:0005829">
    <property type="term" value="C:cytosol"/>
    <property type="evidence" value="ECO:0007669"/>
    <property type="project" value="Ensembl"/>
</dbReference>
<protein>
    <recommendedName>
        <fullName evidence="7">long-chain-fatty-acid--CoA ligase</fullName>
        <ecNumber evidence="7">6.2.1.3</ecNumber>
    </recommendedName>
</protein>
<dbReference type="InterPro" id="IPR042099">
    <property type="entry name" value="ANL_N_sf"/>
</dbReference>
<keyword evidence="3" id="KW-0547">Nucleotide-binding</keyword>
<evidence type="ECO:0000256" key="2">
    <source>
        <dbReference type="ARBA" id="ARBA00022598"/>
    </source>
</evidence>
<dbReference type="Pfam" id="PF23562">
    <property type="entry name" value="AMP-binding_C_3"/>
    <property type="match status" value="1"/>
</dbReference>
<keyword evidence="11" id="KW-1185">Reference proteome</keyword>
<evidence type="ECO:0000313" key="10">
    <source>
        <dbReference type="Ensembl" id="ENSMMMP00000021794.1"/>
    </source>
</evidence>
<dbReference type="Proteomes" id="UP000694407">
    <property type="component" value="Unplaced"/>
</dbReference>
<reference evidence="10" key="1">
    <citation type="submission" date="2025-08" db="UniProtKB">
        <authorList>
            <consortium name="Ensembl"/>
        </authorList>
    </citation>
    <scope>IDENTIFICATION</scope>
</reference>
<dbReference type="PANTHER" id="PTHR43272:SF101">
    <property type="entry name" value="ACYL-COA SYNTHETASE BUBBLEGUM FAMILY MEMBER 2-RELATED"/>
    <property type="match status" value="1"/>
</dbReference>
<evidence type="ECO:0000256" key="8">
    <source>
        <dbReference type="SAM" id="MobiDB-lite"/>
    </source>
</evidence>
<reference evidence="10" key="2">
    <citation type="submission" date="2025-09" db="UniProtKB">
        <authorList>
            <consortium name="Ensembl"/>
        </authorList>
    </citation>
    <scope>IDENTIFICATION</scope>
</reference>
<dbReference type="GO" id="GO:0005739">
    <property type="term" value="C:mitochondrion"/>
    <property type="evidence" value="ECO:0007669"/>
    <property type="project" value="Ensembl"/>
</dbReference>
<keyword evidence="1" id="KW-0963">Cytoplasm</keyword>
<dbReference type="PANTHER" id="PTHR43272">
    <property type="entry name" value="LONG-CHAIN-FATTY-ACID--COA LIGASE"/>
    <property type="match status" value="1"/>
</dbReference>
<dbReference type="GO" id="GO:0047617">
    <property type="term" value="F:fatty acyl-CoA hydrolase activity"/>
    <property type="evidence" value="ECO:0007669"/>
    <property type="project" value="Ensembl"/>
</dbReference>
<feature type="region of interest" description="Disordered" evidence="8">
    <location>
        <begin position="29"/>
        <end position="77"/>
    </location>
</feature>
<dbReference type="GO" id="GO:0005783">
    <property type="term" value="C:endoplasmic reticulum"/>
    <property type="evidence" value="ECO:0007669"/>
    <property type="project" value="TreeGrafter"/>
</dbReference>
<keyword evidence="5" id="KW-0067">ATP-binding</keyword>
<accession>A0A8C6A0M3</accession>
<evidence type="ECO:0000313" key="11">
    <source>
        <dbReference type="Proteomes" id="UP000694407"/>
    </source>
</evidence>
<evidence type="ECO:0000256" key="7">
    <source>
        <dbReference type="ARBA" id="ARBA00026121"/>
    </source>
</evidence>
<feature type="compositionally biased region" description="Polar residues" evidence="8">
    <location>
        <begin position="34"/>
        <end position="49"/>
    </location>
</feature>
<evidence type="ECO:0000256" key="6">
    <source>
        <dbReference type="ARBA" id="ARBA00024484"/>
    </source>
</evidence>
<evidence type="ECO:0000256" key="3">
    <source>
        <dbReference type="ARBA" id="ARBA00022741"/>
    </source>
</evidence>
<dbReference type="Pfam" id="PF00501">
    <property type="entry name" value="AMP-binding"/>
    <property type="match status" value="1"/>
</dbReference>
<feature type="domain" description="AMP-dependent synthetase/ligase" evidence="9">
    <location>
        <begin position="118"/>
        <end position="508"/>
    </location>
</feature>
<dbReference type="GeneTree" id="ENSGT00940000155332"/>
<comment type="catalytic activity">
    <reaction evidence="6">
        <text>a long-chain fatty acid + ATP + CoA = a long-chain fatty acyl-CoA + AMP + diphosphate</text>
        <dbReference type="Rhea" id="RHEA:15421"/>
        <dbReference type="ChEBI" id="CHEBI:30616"/>
        <dbReference type="ChEBI" id="CHEBI:33019"/>
        <dbReference type="ChEBI" id="CHEBI:57287"/>
        <dbReference type="ChEBI" id="CHEBI:57560"/>
        <dbReference type="ChEBI" id="CHEBI:83139"/>
        <dbReference type="ChEBI" id="CHEBI:456215"/>
        <dbReference type="EC" id="6.2.1.3"/>
    </reaction>
    <physiologicalReaction direction="left-to-right" evidence="6">
        <dbReference type="Rhea" id="RHEA:15422"/>
    </physiologicalReaction>
</comment>
<proteinExistence type="predicted"/>
<dbReference type="Gene3D" id="3.40.50.12780">
    <property type="entry name" value="N-terminal domain of ligase-like"/>
    <property type="match status" value="1"/>
</dbReference>
<name>A0A8C6A0M3_MARMA</name>
<gene>
    <name evidence="10" type="primary">ACSBG2</name>
</gene>